<evidence type="ECO:0000313" key="2">
    <source>
        <dbReference type="EMBL" id="HJF17887.1"/>
    </source>
</evidence>
<feature type="compositionally biased region" description="Basic and acidic residues" evidence="1">
    <location>
        <begin position="52"/>
        <end position="84"/>
    </location>
</feature>
<reference evidence="2" key="3">
    <citation type="submission" date="2021-09" db="EMBL/GenBank/DDBJ databases">
        <authorList>
            <person name="Gilroy R."/>
        </authorList>
    </citation>
    <scope>NUCLEOTIDE SEQUENCE</scope>
    <source>
        <strain evidence="2">578</strain>
    </source>
</reference>
<reference evidence="2" key="2">
    <citation type="journal article" date="2021" name="PeerJ">
        <title>Extensive microbial diversity within the chicken gut microbiome revealed by metagenomics and culture.</title>
        <authorList>
            <person name="Gilroy R."/>
            <person name="Ravi A."/>
            <person name="Getino M."/>
            <person name="Pursley I."/>
            <person name="Horton D.L."/>
            <person name="Alikhan N.F."/>
            <person name="Baker D."/>
            <person name="Gharbi K."/>
            <person name="Hall N."/>
            <person name="Watson M."/>
            <person name="Adriaenssens E.M."/>
            <person name="Foster-Nyarko E."/>
            <person name="Jarju S."/>
            <person name="Secka A."/>
            <person name="Antonio M."/>
            <person name="Oren A."/>
            <person name="Chaudhuri R.R."/>
            <person name="La Ragione R."/>
            <person name="Hildebrand F."/>
            <person name="Pallen M.J."/>
        </authorList>
    </citation>
    <scope>NUCLEOTIDE SEQUENCE</scope>
    <source>
        <strain evidence="2">578</strain>
    </source>
</reference>
<dbReference type="Pfam" id="PF11273">
    <property type="entry name" value="DUF3073"/>
    <property type="match status" value="1"/>
</dbReference>
<comment type="caution">
    <text evidence="3">The sequence shown here is derived from an EMBL/GenBank/DDBJ whole genome shotgun (WGS) entry which is preliminary data.</text>
</comment>
<dbReference type="AlphaFoldDB" id="A0A261F853"/>
<feature type="compositionally biased region" description="Basic and acidic residues" evidence="1">
    <location>
        <begin position="103"/>
        <end position="115"/>
    </location>
</feature>
<sequence>MGRGRQKAKQRRNARKLKYLTTDTDYDQLQRELANREEQEEETPQADPFGQIDKKFQEDREMSEYAKWAEEAALKAKTEPDEAKPQAPKHMPLPSGLVASLAKKSEKSSEKKEENSSESNSESSQAE</sequence>
<gene>
    <name evidence="3" type="ORF">AEAE_1109</name>
    <name evidence="2" type="ORF">K8U78_01785</name>
</gene>
<dbReference type="EMBL" id="MWWU01000003">
    <property type="protein sequence ID" value="OZG55312.1"/>
    <property type="molecule type" value="Genomic_DNA"/>
</dbReference>
<keyword evidence="4" id="KW-1185">Reference proteome</keyword>
<evidence type="ECO:0000256" key="1">
    <source>
        <dbReference type="SAM" id="MobiDB-lite"/>
    </source>
</evidence>
<dbReference type="EMBL" id="DYWK01000003">
    <property type="protein sequence ID" value="HJF17887.1"/>
    <property type="molecule type" value="Genomic_DNA"/>
</dbReference>
<dbReference type="InterPro" id="IPR021426">
    <property type="entry name" value="DUF3073"/>
</dbReference>
<reference evidence="3 4" key="1">
    <citation type="journal article" date="2017" name="BMC Genomics">
        <title>Comparative genomic and phylogenomic analyses of the Bifidobacteriaceae family.</title>
        <authorList>
            <person name="Lugli G.A."/>
            <person name="Milani C."/>
            <person name="Turroni F."/>
            <person name="Duranti S."/>
            <person name="Mancabelli L."/>
            <person name="Mangifesta M."/>
            <person name="Ferrario C."/>
            <person name="Modesto M."/>
            <person name="Mattarelli P."/>
            <person name="Jiri K."/>
            <person name="van Sinderen D."/>
            <person name="Ventura M."/>
        </authorList>
    </citation>
    <scope>NUCLEOTIDE SEQUENCE [LARGE SCALE GENOMIC DNA]</scope>
    <source>
        <strain evidence="3 4">LMG 21773</strain>
    </source>
</reference>
<evidence type="ECO:0000313" key="3">
    <source>
        <dbReference type="EMBL" id="OZG55312.1"/>
    </source>
</evidence>
<dbReference type="Proteomes" id="UP000715651">
    <property type="component" value="Unassembled WGS sequence"/>
</dbReference>
<feature type="region of interest" description="Disordered" evidence="1">
    <location>
        <begin position="1"/>
        <end position="127"/>
    </location>
</feature>
<proteinExistence type="predicted"/>
<organism evidence="3 4">
    <name type="scientific">Aeriscardovia aeriphila</name>
    <dbReference type="NCBI Taxonomy" id="218139"/>
    <lineage>
        <taxon>Bacteria</taxon>
        <taxon>Bacillati</taxon>
        <taxon>Actinomycetota</taxon>
        <taxon>Actinomycetes</taxon>
        <taxon>Bifidobacteriales</taxon>
        <taxon>Bifidobacteriaceae</taxon>
        <taxon>Aeriscardovia</taxon>
    </lineage>
</organism>
<protein>
    <submittedName>
        <fullName evidence="2">DUF3073 domain-containing protein</fullName>
    </submittedName>
</protein>
<accession>A0A261F853</accession>
<feature type="compositionally biased region" description="Low complexity" evidence="1">
    <location>
        <begin position="117"/>
        <end position="127"/>
    </location>
</feature>
<feature type="compositionally biased region" description="Basic and acidic residues" evidence="1">
    <location>
        <begin position="28"/>
        <end position="37"/>
    </location>
</feature>
<dbReference type="Proteomes" id="UP000228976">
    <property type="component" value="Unassembled WGS sequence"/>
</dbReference>
<feature type="compositionally biased region" description="Basic residues" evidence="1">
    <location>
        <begin position="1"/>
        <end position="18"/>
    </location>
</feature>
<dbReference type="RefSeq" id="WP_094690190.1">
    <property type="nucleotide sequence ID" value="NZ_JACBYZ010000001.1"/>
</dbReference>
<name>A0A261F853_9BIFI</name>
<evidence type="ECO:0000313" key="4">
    <source>
        <dbReference type="Proteomes" id="UP000228976"/>
    </source>
</evidence>